<dbReference type="InterPro" id="IPR001867">
    <property type="entry name" value="OmpR/PhoB-type_DNA-bd"/>
</dbReference>
<dbReference type="SMART" id="SM00862">
    <property type="entry name" value="Trans_reg_C"/>
    <property type="match status" value="1"/>
</dbReference>
<dbReference type="GO" id="GO:0006355">
    <property type="term" value="P:regulation of DNA-templated transcription"/>
    <property type="evidence" value="ECO:0007669"/>
    <property type="project" value="InterPro"/>
</dbReference>
<comment type="caution">
    <text evidence="6">The sequence shown here is derived from an EMBL/GenBank/DDBJ whole genome shotgun (WGS) entry which is preliminary data.</text>
</comment>
<evidence type="ECO:0000259" key="5">
    <source>
        <dbReference type="PROSITE" id="PS51755"/>
    </source>
</evidence>
<feature type="region of interest" description="Disordered" evidence="3">
    <location>
        <begin position="293"/>
        <end position="357"/>
    </location>
</feature>
<feature type="compositionally biased region" description="Polar residues" evidence="3">
    <location>
        <begin position="308"/>
        <end position="328"/>
    </location>
</feature>
<dbReference type="CDD" id="cd00383">
    <property type="entry name" value="trans_reg_C"/>
    <property type="match status" value="1"/>
</dbReference>
<keyword evidence="4" id="KW-1133">Transmembrane helix</keyword>
<feature type="DNA-binding region" description="OmpR/PhoB-type" evidence="2">
    <location>
        <begin position="19"/>
        <end position="113"/>
    </location>
</feature>
<dbReference type="GO" id="GO:0003677">
    <property type="term" value="F:DNA binding"/>
    <property type="evidence" value="ECO:0007669"/>
    <property type="project" value="UniProtKB-UniRule"/>
</dbReference>
<organism evidence="6 7">
    <name type="scientific">Arenicella xantha</name>
    <dbReference type="NCBI Taxonomy" id="644221"/>
    <lineage>
        <taxon>Bacteria</taxon>
        <taxon>Pseudomonadati</taxon>
        <taxon>Pseudomonadota</taxon>
        <taxon>Gammaproteobacteria</taxon>
        <taxon>Arenicellales</taxon>
        <taxon>Arenicellaceae</taxon>
        <taxon>Arenicella</taxon>
    </lineage>
</organism>
<evidence type="ECO:0000256" key="1">
    <source>
        <dbReference type="ARBA" id="ARBA00023125"/>
    </source>
</evidence>
<accession>A0A395JQQ5</accession>
<dbReference type="EMBL" id="QNRT01000002">
    <property type="protein sequence ID" value="RBP51050.1"/>
    <property type="molecule type" value="Genomic_DNA"/>
</dbReference>
<evidence type="ECO:0000313" key="6">
    <source>
        <dbReference type="EMBL" id="RBP51050.1"/>
    </source>
</evidence>
<dbReference type="Gene3D" id="1.10.10.10">
    <property type="entry name" value="Winged helix-like DNA-binding domain superfamily/Winged helix DNA-binding domain"/>
    <property type="match status" value="1"/>
</dbReference>
<dbReference type="Pfam" id="PF00486">
    <property type="entry name" value="Trans_reg_C"/>
    <property type="match status" value="1"/>
</dbReference>
<dbReference type="InterPro" id="IPR016032">
    <property type="entry name" value="Sig_transdc_resp-reg_C-effctor"/>
</dbReference>
<name>A0A395JQQ5_9GAMM</name>
<feature type="transmembrane region" description="Helical" evidence="4">
    <location>
        <begin position="126"/>
        <end position="145"/>
    </location>
</feature>
<evidence type="ECO:0000256" key="4">
    <source>
        <dbReference type="SAM" id="Phobius"/>
    </source>
</evidence>
<dbReference type="InParanoid" id="A0A395JQQ5"/>
<dbReference type="Gene3D" id="1.25.40.10">
    <property type="entry name" value="Tetratricopeptide repeat domain"/>
    <property type="match status" value="1"/>
</dbReference>
<keyword evidence="4" id="KW-0472">Membrane</keyword>
<evidence type="ECO:0000256" key="3">
    <source>
        <dbReference type="SAM" id="MobiDB-lite"/>
    </source>
</evidence>
<keyword evidence="4" id="KW-0812">Transmembrane</keyword>
<dbReference type="InterPro" id="IPR011990">
    <property type="entry name" value="TPR-like_helical_dom_sf"/>
</dbReference>
<dbReference type="Proteomes" id="UP000253083">
    <property type="component" value="Unassembled WGS sequence"/>
</dbReference>
<evidence type="ECO:0000256" key="2">
    <source>
        <dbReference type="PROSITE-ProRule" id="PRU01091"/>
    </source>
</evidence>
<proteinExistence type="predicted"/>
<keyword evidence="1 2" id="KW-0238">DNA-binding</keyword>
<evidence type="ECO:0000313" key="7">
    <source>
        <dbReference type="Proteomes" id="UP000253083"/>
    </source>
</evidence>
<dbReference type="InterPro" id="IPR036388">
    <property type="entry name" value="WH-like_DNA-bd_sf"/>
</dbReference>
<dbReference type="SUPFAM" id="SSF46894">
    <property type="entry name" value="C-terminal effector domain of the bipartite response regulators"/>
    <property type="match status" value="1"/>
</dbReference>
<sequence length="357" mass="40152">MRYAKLINSDRSFQVVSQMTVYKFDEFRFDSMNYQLTHRGKQVALRPKAQKLLNLLIQNRERVIAKSEIMASVWDSNYARDHLLFQLISELRKPPLRADFLRTQPNEGYQWTVPTKVVRRPIRMPLKFVASMASAALCLMAWFTMTATISTTMNGGDITTAKSDRLPAHSAFSKGVVALEREDNELAAEWFEFALTENPESVESSLFLAETLLKQDKTAESSAQLQALLEKPTLDAYNKMTATDLLSRVRQREGRLHDALRYARESGQANVIAQCSVDVVERRIEMLEGELGLPVASSGEQQGADGSGSESNGTRPENYETQCGQLNTDTKKTSYCEPEDTDSYYASTTESRVIGVS</sequence>
<dbReference type="PROSITE" id="PS51755">
    <property type="entry name" value="OMPR_PHOB"/>
    <property type="match status" value="1"/>
</dbReference>
<dbReference type="Pfam" id="PF14559">
    <property type="entry name" value="TPR_19"/>
    <property type="match status" value="1"/>
</dbReference>
<dbReference type="AlphaFoldDB" id="A0A395JQQ5"/>
<dbReference type="GO" id="GO:0000160">
    <property type="term" value="P:phosphorelay signal transduction system"/>
    <property type="evidence" value="ECO:0007669"/>
    <property type="project" value="InterPro"/>
</dbReference>
<feature type="domain" description="OmpR/PhoB-type" evidence="5">
    <location>
        <begin position="19"/>
        <end position="113"/>
    </location>
</feature>
<keyword evidence="7" id="KW-1185">Reference proteome</keyword>
<protein>
    <submittedName>
        <fullName evidence="6">Transcriptional regulator</fullName>
    </submittedName>
</protein>
<dbReference type="SUPFAM" id="SSF48452">
    <property type="entry name" value="TPR-like"/>
    <property type="match status" value="1"/>
</dbReference>
<reference evidence="6 7" key="1">
    <citation type="submission" date="2018-06" db="EMBL/GenBank/DDBJ databases">
        <title>Genomic Encyclopedia of Type Strains, Phase IV (KMG-IV): sequencing the most valuable type-strain genomes for metagenomic binning, comparative biology and taxonomic classification.</title>
        <authorList>
            <person name="Goeker M."/>
        </authorList>
    </citation>
    <scope>NUCLEOTIDE SEQUENCE [LARGE SCALE GENOMIC DNA]</scope>
    <source>
        <strain evidence="6 7">DSM 24032</strain>
    </source>
</reference>
<gene>
    <name evidence="6" type="ORF">DFR28_102469</name>
</gene>